<sequence length="68" mass="7889">MGYESSKSKKHILCEKPAALNAQEVLEMKQVCEKEKVLFMEGFMYFFHPQQKWVKQIIASGGLGNNFY</sequence>
<keyword evidence="5" id="KW-1185">Reference proteome</keyword>
<dbReference type="PANTHER" id="PTHR22604:SF105">
    <property type="entry name" value="TRANS-1,2-DIHYDROBENZENE-1,2-DIOL DEHYDROGENASE"/>
    <property type="match status" value="1"/>
</dbReference>
<dbReference type="GO" id="GO:0000166">
    <property type="term" value="F:nucleotide binding"/>
    <property type="evidence" value="ECO:0007669"/>
    <property type="project" value="InterPro"/>
</dbReference>
<comment type="caution">
    <text evidence="4">The sequence shown here is derived from an EMBL/GenBank/DDBJ whole genome shotgun (WGS) entry which is preliminary data.</text>
</comment>
<organism evidence="4 5">
    <name type="scientific">Compostibacillus humi</name>
    <dbReference type="NCBI Taxonomy" id="1245525"/>
    <lineage>
        <taxon>Bacteria</taxon>
        <taxon>Bacillati</taxon>
        <taxon>Bacillota</taxon>
        <taxon>Bacilli</taxon>
        <taxon>Bacillales</taxon>
        <taxon>Bacillaceae</taxon>
        <taxon>Compostibacillus</taxon>
    </lineage>
</organism>
<dbReference type="Pfam" id="PF01408">
    <property type="entry name" value="GFO_IDH_MocA"/>
    <property type="match status" value="1"/>
</dbReference>
<dbReference type="AlphaFoldDB" id="A0A8J2ZT51"/>
<dbReference type="InterPro" id="IPR036291">
    <property type="entry name" value="NAD(P)-bd_dom_sf"/>
</dbReference>
<proteinExistence type="inferred from homology"/>
<dbReference type="SUPFAM" id="SSF51735">
    <property type="entry name" value="NAD(P)-binding Rossmann-fold domains"/>
    <property type="match status" value="1"/>
</dbReference>
<dbReference type="PANTHER" id="PTHR22604">
    <property type="entry name" value="OXIDOREDUCTASES"/>
    <property type="match status" value="1"/>
</dbReference>
<evidence type="ECO:0000259" key="3">
    <source>
        <dbReference type="Pfam" id="PF01408"/>
    </source>
</evidence>
<evidence type="ECO:0000313" key="5">
    <source>
        <dbReference type="Proteomes" id="UP000602050"/>
    </source>
</evidence>
<feature type="domain" description="Gfo/Idh/MocA-like oxidoreductase N-terminal" evidence="3">
    <location>
        <begin position="7"/>
        <end position="43"/>
    </location>
</feature>
<dbReference type="GO" id="GO:0016491">
    <property type="term" value="F:oxidoreductase activity"/>
    <property type="evidence" value="ECO:0007669"/>
    <property type="project" value="UniProtKB-KW"/>
</dbReference>
<dbReference type="Proteomes" id="UP000602050">
    <property type="component" value="Unassembled WGS sequence"/>
</dbReference>
<evidence type="ECO:0000256" key="2">
    <source>
        <dbReference type="ARBA" id="ARBA00023002"/>
    </source>
</evidence>
<dbReference type="Gene3D" id="3.30.360.10">
    <property type="entry name" value="Dihydrodipicolinate Reductase, domain 2"/>
    <property type="match status" value="1"/>
</dbReference>
<accession>A0A8J2ZT51</accession>
<name>A0A8J2ZT51_9BACI</name>
<evidence type="ECO:0000256" key="1">
    <source>
        <dbReference type="ARBA" id="ARBA00010928"/>
    </source>
</evidence>
<dbReference type="InterPro" id="IPR050984">
    <property type="entry name" value="Gfo/Idh/MocA_domain"/>
</dbReference>
<evidence type="ECO:0000313" key="4">
    <source>
        <dbReference type="EMBL" id="GGH74660.1"/>
    </source>
</evidence>
<dbReference type="InterPro" id="IPR000683">
    <property type="entry name" value="Gfo/Idh/MocA-like_OxRdtase_N"/>
</dbReference>
<reference evidence="4" key="2">
    <citation type="submission" date="2020-09" db="EMBL/GenBank/DDBJ databases">
        <authorList>
            <person name="Sun Q."/>
            <person name="Zhou Y."/>
        </authorList>
    </citation>
    <scope>NUCLEOTIDE SEQUENCE</scope>
    <source>
        <strain evidence="4">CGMCC 1.12360</strain>
    </source>
</reference>
<dbReference type="EMBL" id="BMEV01000020">
    <property type="protein sequence ID" value="GGH74660.1"/>
    <property type="molecule type" value="Genomic_DNA"/>
</dbReference>
<dbReference type="Gene3D" id="3.40.50.720">
    <property type="entry name" value="NAD(P)-binding Rossmann-like Domain"/>
    <property type="match status" value="1"/>
</dbReference>
<gene>
    <name evidence="4" type="ORF">GCM10010978_13750</name>
</gene>
<comment type="similarity">
    <text evidence="1">Belongs to the Gfo/Idh/MocA family.</text>
</comment>
<protein>
    <recommendedName>
        <fullName evidence="3">Gfo/Idh/MocA-like oxidoreductase N-terminal domain-containing protein</fullName>
    </recommendedName>
</protein>
<reference evidence="4" key="1">
    <citation type="journal article" date="2014" name="Int. J. Syst. Evol. Microbiol.">
        <title>Complete genome sequence of Corynebacterium casei LMG S-19264T (=DSM 44701T), isolated from a smear-ripened cheese.</title>
        <authorList>
            <consortium name="US DOE Joint Genome Institute (JGI-PGF)"/>
            <person name="Walter F."/>
            <person name="Albersmeier A."/>
            <person name="Kalinowski J."/>
            <person name="Ruckert C."/>
        </authorList>
    </citation>
    <scope>NUCLEOTIDE SEQUENCE</scope>
    <source>
        <strain evidence="4">CGMCC 1.12360</strain>
    </source>
</reference>
<keyword evidence="2" id="KW-0560">Oxidoreductase</keyword>